<dbReference type="EMBL" id="MNCJ02000323">
    <property type="protein sequence ID" value="KAF5795800.1"/>
    <property type="molecule type" value="Genomic_DNA"/>
</dbReference>
<dbReference type="PROSITE" id="PS50994">
    <property type="entry name" value="INTEGRASE"/>
    <property type="match status" value="1"/>
</dbReference>
<dbReference type="Proteomes" id="UP000215914">
    <property type="component" value="Unassembled WGS sequence"/>
</dbReference>
<evidence type="ECO:0000259" key="1">
    <source>
        <dbReference type="PROSITE" id="PS50994"/>
    </source>
</evidence>
<dbReference type="Gramene" id="mRNA:HanXRQr2_Chr08g0343981">
    <property type="protein sequence ID" value="CDS:HanXRQr2_Chr08g0343981.1"/>
    <property type="gene ID" value="HanXRQr2_Chr08g0343981"/>
</dbReference>
<evidence type="ECO:0000313" key="2">
    <source>
        <dbReference type="EMBL" id="KAF5795800.1"/>
    </source>
</evidence>
<comment type="caution">
    <text evidence="2">The sequence shown here is derived from an EMBL/GenBank/DDBJ whole genome shotgun (WGS) entry which is preliminary data.</text>
</comment>
<dbReference type="PANTHER" id="PTHR42648:SF32">
    <property type="entry name" value="RIBONUCLEASE H-LIKE DOMAIN, GAG-PRE-INTEGRASE DOMAIN PROTEIN-RELATED"/>
    <property type="match status" value="1"/>
</dbReference>
<dbReference type="SUPFAM" id="SSF53098">
    <property type="entry name" value="Ribonuclease H-like"/>
    <property type="match status" value="1"/>
</dbReference>
<dbReference type="EC" id="2.7.7.49" evidence="2"/>
<sequence length="56" mass="6620">MENVHEARIKRIRSDNGTEFKNQILDLYCLGKGIEHQYTTPYTPQQNGVTERITRR</sequence>
<organism evidence="2 3">
    <name type="scientific">Helianthus annuus</name>
    <name type="common">Common sunflower</name>
    <dbReference type="NCBI Taxonomy" id="4232"/>
    <lineage>
        <taxon>Eukaryota</taxon>
        <taxon>Viridiplantae</taxon>
        <taxon>Streptophyta</taxon>
        <taxon>Embryophyta</taxon>
        <taxon>Tracheophyta</taxon>
        <taxon>Spermatophyta</taxon>
        <taxon>Magnoliopsida</taxon>
        <taxon>eudicotyledons</taxon>
        <taxon>Gunneridae</taxon>
        <taxon>Pentapetalae</taxon>
        <taxon>asterids</taxon>
        <taxon>campanulids</taxon>
        <taxon>Asterales</taxon>
        <taxon>Asteraceae</taxon>
        <taxon>Asteroideae</taxon>
        <taxon>Heliantheae alliance</taxon>
        <taxon>Heliantheae</taxon>
        <taxon>Helianthus</taxon>
    </lineage>
</organism>
<dbReference type="GO" id="GO:0003964">
    <property type="term" value="F:RNA-directed DNA polymerase activity"/>
    <property type="evidence" value="ECO:0007669"/>
    <property type="project" value="UniProtKB-KW"/>
</dbReference>
<protein>
    <submittedName>
        <fullName evidence="2">RNA-directed DNA polymerase</fullName>
        <ecNumber evidence="2">2.7.7.49</ecNumber>
    </submittedName>
</protein>
<dbReference type="GO" id="GO:0015074">
    <property type="term" value="P:DNA integration"/>
    <property type="evidence" value="ECO:0007669"/>
    <property type="project" value="InterPro"/>
</dbReference>
<dbReference type="InterPro" id="IPR036397">
    <property type="entry name" value="RNaseH_sf"/>
</dbReference>
<dbReference type="InterPro" id="IPR039537">
    <property type="entry name" value="Retrotran_Ty1/copia-like"/>
</dbReference>
<proteinExistence type="predicted"/>
<dbReference type="PANTHER" id="PTHR42648">
    <property type="entry name" value="TRANSPOSASE, PUTATIVE-RELATED"/>
    <property type="match status" value="1"/>
</dbReference>
<reference evidence="2" key="2">
    <citation type="submission" date="2020-06" db="EMBL/GenBank/DDBJ databases">
        <title>Helianthus annuus Genome sequencing and assembly Release 2.</title>
        <authorList>
            <person name="Gouzy J."/>
            <person name="Langlade N."/>
            <person name="Munos S."/>
        </authorList>
    </citation>
    <scope>NUCLEOTIDE SEQUENCE</scope>
    <source>
        <tissue evidence="2">Leaves</tissue>
    </source>
</reference>
<keyword evidence="3" id="KW-1185">Reference proteome</keyword>
<keyword evidence="2" id="KW-0808">Transferase</keyword>
<accession>A0A9K3NDJ7</accession>
<dbReference type="Gene3D" id="3.30.420.10">
    <property type="entry name" value="Ribonuclease H-like superfamily/Ribonuclease H"/>
    <property type="match status" value="1"/>
</dbReference>
<dbReference type="GO" id="GO:0003676">
    <property type="term" value="F:nucleic acid binding"/>
    <property type="evidence" value="ECO:0007669"/>
    <property type="project" value="InterPro"/>
</dbReference>
<gene>
    <name evidence="2" type="ORF">HanXRQr2_Chr08g0343981</name>
</gene>
<name>A0A9K3NDJ7_HELAN</name>
<dbReference type="InterPro" id="IPR012337">
    <property type="entry name" value="RNaseH-like_sf"/>
</dbReference>
<keyword evidence="2" id="KW-0695">RNA-directed DNA polymerase</keyword>
<dbReference type="InterPro" id="IPR001584">
    <property type="entry name" value="Integrase_cat-core"/>
</dbReference>
<dbReference type="AlphaFoldDB" id="A0A9K3NDJ7"/>
<evidence type="ECO:0000313" key="3">
    <source>
        <dbReference type="Proteomes" id="UP000215914"/>
    </source>
</evidence>
<keyword evidence="2" id="KW-0548">Nucleotidyltransferase</keyword>
<feature type="domain" description="Integrase catalytic" evidence="1">
    <location>
        <begin position="1"/>
        <end position="56"/>
    </location>
</feature>
<reference evidence="2" key="1">
    <citation type="journal article" date="2017" name="Nature">
        <title>The sunflower genome provides insights into oil metabolism, flowering and Asterid evolution.</title>
        <authorList>
            <person name="Badouin H."/>
            <person name="Gouzy J."/>
            <person name="Grassa C.J."/>
            <person name="Murat F."/>
            <person name="Staton S.E."/>
            <person name="Cottret L."/>
            <person name="Lelandais-Briere C."/>
            <person name="Owens G.L."/>
            <person name="Carrere S."/>
            <person name="Mayjonade B."/>
            <person name="Legrand L."/>
            <person name="Gill N."/>
            <person name="Kane N.C."/>
            <person name="Bowers J.E."/>
            <person name="Hubner S."/>
            <person name="Bellec A."/>
            <person name="Berard A."/>
            <person name="Berges H."/>
            <person name="Blanchet N."/>
            <person name="Boniface M.C."/>
            <person name="Brunel D."/>
            <person name="Catrice O."/>
            <person name="Chaidir N."/>
            <person name="Claudel C."/>
            <person name="Donnadieu C."/>
            <person name="Faraut T."/>
            <person name="Fievet G."/>
            <person name="Helmstetter N."/>
            <person name="King M."/>
            <person name="Knapp S.J."/>
            <person name="Lai Z."/>
            <person name="Le Paslier M.C."/>
            <person name="Lippi Y."/>
            <person name="Lorenzon L."/>
            <person name="Mandel J.R."/>
            <person name="Marage G."/>
            <person name="Marchand G."/>
            <person name="Marquand E."/>
            <person name="Bret-Mestries E."/>
            <person name="Morien E."/>
            <person name="Nambeesan S."/>
            <person name="Nguyen T."/>
            <person name="Pegot-Espagnet P."/>
            <person name="Pouilly N."/>
            <person name="Raftis F."/>
            <person name="Sallet E."/>
            <person name="Schiex T."/>
            <person name="Thomas J."/>
            <person name="Vandecasteele C."/>
            <person name="Vares D."/>
            <person name="Vear F."/>
            <person name="Vautrin S."/>
            <person name="Crespi M."/>
            <person name="Mangin B."/>
            <person name="Burke J.M."/>
            <person name="Salse J."/>
            <person name="Munos S."/>
            <person name="Vincourt P."/>
            <person name="Rieseberg L.H."/>
            <person name="Langlade N.B."/>
        </authorList>
    </citation>
    <scope>NUCLEOTIDE SEQUENCE</scope>
    <source>
        <tissue evidence="2">Leaves</tissue>
    </source>
</reference>